<keyword evidence="3" id="KW-1185">Reference proteome</keyword>
<reference evidence="2" key="1">
    <citation type="submission" date="2023-01" db="EMBL/GenBank/DDBJ databases">
        <title>Whole genome sequence of Paucibacter sp. S2-9 isolated from pond sediment.</title>
        <authorList>
            <person name="Jung J.Y."/>
        </authorList>
    </citation>
    <scope>NUCLEOTIDE SEQUENCE</scope>
    <source>
        <strain evidence="2">S2-9</strain>
    </source>
</reference>
<accession>A0AA95NH27</accession>
<feature type="transmembrane region" description="Helical" evidence="1">
    <location>
        <begin position="104"/>
        <end position="125"/>
    </location>
</feature>
<keyword evidence="1" id="KW-0472">Membrane</keyword>
<evidence type="ECO:0000256" key="1">
    <source>
        <dbReference type="SAM" id="Phobius"/>
    </source>
</evidence>
<dbReference type="RefSeq" id="WP_285235387.1">
    <property type="nucleotide sequence ID" value="NZ_CP116346.1"/>
</dbReference>
<name>A0AA95NH27_9BURK</name>
<protein>
    <submittedName>
        <fullName evidence="2">Uncharacterized protein</fullName>
    </submittedName>
</protein>
<keyword evidence="1" id="KW-1133">Transmembrane helix</keyword>
<evidence type="ECO:0000313" key="3">
    <source>
        <dbReference type="Proteomes" id="UP001177769"/>
    </source>
</evidence>
<feature type="transmembrane region" description="Helical" evidence="1">
    <location>
        <begin position="44"/>
        <end position="64"/>
    </location>
</feature>
<organism evidence="2 3">
    <name type="scientific">Paucibacter sediminis</name>
    <dbReference type="NCBI Taxonomy" id="3019553"/>
    <lineage>
        <taxon>Bacteria</taxon>
        <taxon>Pseudomonadati</taxon>
        <taxon>Pseudomonadota</taxon>
        <taxon>Betaproteobacteria</taxon>
        <taxon>Burkholderiales</taxon>
        <taxon>Sphaerotilaceae</taxon>
        <taxon>Roseateles</taxon>
    </lineage>
</organism>
<dbReference type="KEGG" id="pais:PFX98_11735"/>
<dbReference type="EMBL" id="CP116346">
    <property type="protein sequence ID" value="WIT14259.1"/>
    <property type="molecule type" value="Genomic_DNA"/>
</dbReference>
<proteinExistence type="predicted"/>
<gene>
    <name evidence="2" type="ORF">PFX98_11735</name>
</gene>
<dbReference type="Proteomes" id="UP001177769">
    <property type="component" value="Chromosome"/>
</dbReference>
<keyword evidence="1" id="KW-0812">Transmembrane</keyword>
<feature type="transmembrane region" description="Helical" evidence="1">
    <location>
        <begin position="76"/>
        <end position="98"/>
    </location>
</feature>
<dbReference type="AlphaFoldDB" id="A0AA95NH27"/>
<feature type="transmembrane region" description="Helical" evidence="1">
    <location>
        <begin position="12"/>
        <end position="32"/>
    </location>
</feature>
<evidence type="ECO:0000313" key="2">
    <source>
        <dbReference type="EMBL" id="WIT14259.1"/>
    </source>
</evidence>
<sequence>MSHIRPSRLLKAALLADIVISGGLAALQLLLARPLGALLALPQPLLVESGLFMLGYGLLLAWMLSRPALARGLVRLVAFGNLGWALGCLALALSGLVAPSAWGLGFLLVHALGVTGLATLQLLGLRGSAPAAAAPAGARTLHQA</sequence>